<keyword evidence="3" id="KW-0269">Exonuclease</keyword>
<dbReference type="GO" id="GO:0000175">
    <property type="term" value="F:3'-5'-RNA exonuclease activity"/>
    <property type="evidence" value="ECO:0007669"/>
    <property type="project" value="InterPro"/>
</dbReference>
<dbReference type="GO" id="GO:0005737">
    <property type="term" value="C:cytoplasm"/>
    <property type="evidence" value="ECO:0007669"/>
    <property type="project" value="TreeGrafter"/>
</dbReference>
<evidence type="ECO:0000256" key="2">
    <source>
        <dbReference type="ARBA" id="ARBA00022801"/>
    </source>
</evidence>
<reference evidence="5" key="1">
    <citation type="submission" date="2023-10" db="EMBL/GenBank/DDBJ databases">
        <title>Genome assembly of Pristionchus species.</title>
        <authorList>
            <person name="Yoshida K."/>
            <person name="Sommer R.J."/>
        </authorList>
    </citation>
    <scope>NUCLEOTIDE SEQUENCE</scope>
    <source>
        <strain evidence="5">RS5133</strain>
    </source>
</reference>
<dbReference type="SMART" id="SM00479">
    <property type="entry name" value="EXOIII"/>
    <property type="match status" value="1"/>
</dbReference>
<keyword evidence="1" id="KW-0540">Nuclease</keyword>
<dbReference type="InterPro" id="IPR051274">
    <property type="entry name" value="3-5_Exoribonuclease"/>
</dbReference>
<proteinExistence type="predicted"/>
<dbReference type="Proteomes" id="UP001432322">
    <property type="component" value="Unassembled WGS sequence"/>
</dbReference>
<evidence type="ECO:0000256" key="1">
    <source>
        <dbReference type="ARBA" id="ARBA00022722"/>
    </source>
</evidence>
<evidence type="ECO:0000313" key="6">
    <source>
        <dbReference type="Proteomes" id="UP001432322"/>
    </source>
</evidence>
<dbReference type="GO" id="GO:0003676">
    <property type="term" value="F:nucleic acid binding"/>
    <property type="evidence" value="ECO:0007669"/>
    <property type="project" value="InterPro"/>
</dbReference>
<gene>
    <name evidence="5" type="ORF">PFISCL1PPCAC_16520</name>
</gene>
<dbReference type="Pfam" id="PF00929">
    <property type="entry name" value="RNase_T"/>
    <property type="match status" value="1"/>
</dbReference>
<name>A0AAV5W3G7_9BILA</name>
<dbReference type="CDD" id="cd06133">
    <property type="entry name" value="ERI-1_3'hExo_like"/>
    <property type="match status" value="1"/>
</dbReference>
<dbReference type="InterPro" id="IPR036397">
    <property type="entry name" value="RNaseH_sf"/>
</dbReference>
<dbReference type="SUPFAM" id="SSF53098">
    <property type="entry name" value="Ribonuclease H-like"/>
    <property type="match status" value="1"/>
</dbReference>
<dbReference type="PANTHER" id="PTHR23044:SF61">
    <property type="entry name" value="3'-5' EXORIBONUCLEASE 1-RELATED"/>
    <property type="match status" value="1"/>
</dbReference>
<dbReference type="InterPro" id="IPR047201">
    <property type="entry name" value="ERI-1_3'hExo-like"/>
</dbReference>
<comment type="caution">
    <text evidence="5">The sequence shown here is derived from an EMBL/GenBank/DDBJ whole genome shotgun (WGS) entry which is preliminary data.</text>
</comment>
<feature type="domain" description="Exonuclease" evidence="4">
    <location>
        <begin position="129"/>
        <end position="322"/>
    </location>
</feature>
<dbReference type="InterPro" id="IPR013520">
    <property type="entry name" value="Ribonucl_H"/>
</dbReference>
<dbReference type="EMBL" id="BTSY01000004">
    <property type="protein sequence ID" value="GMT25223.1"/>
    <property type="molecule type" value="Genomic_DNA"/>
</dbReference>
<keyword evidence="2" id="KW-0378">Hydrolase</keyword>
<accession>A0AAV5W3G7</accession>
<dbReference type="PANTHER" id="PTHR23044">
    <property type="entry name" value="3'-5' EXONUCLEASE ERI1-RELATED"/>
    <property type="match status" value="1"/>
</dbReference>
<organism evidence="5 6">
    <name type="scientific">Pristionchus fissidentatus</name>
    <dbReference type="NCBI Taxonomy" id="1538716"/>
    <lineage>
        <taxon>Eukaryota</taxon>
        <taxon>Metazoa</taxon>
        <taxon>Ecdysozoa</taxon>
        <taxon>Nematoda</taxon>
        <taxon>Chromadorea</taxon>
        <taxon>Rhabditida</taxon>
        <taxon>Rhabditina</taxon>
        <taxon>Diplogasteromorpha</taxon>
        <taxon>Diplogasteroidea</taxon>
        <taxon>Neodiplogasteridae</taxon>
        <taxon>Pristionchus</taxon>
    </lineage>
</organism>
<dbReference type="InterPro" id="IPR012337">
    <property type="entry name" value="RNaseH-like_sf"/>
</dbReference>
<protein>
    <recommendedName>
        <fullName evidence="4">Exonuclease domain-containing protein</fullName>
    </recommendedName>
</protein>
<sequence>MNPRDEQLLSDYYEKLTIVSEEVEKEERRGESGGSSLRKPVENTLETVLSSENDQGICPKKVERLFRRITEMSAAEMRVELKEIHKSPHGSTKDLRHRLRMFYRKEFALIQAKRDETRTRMKNRKRFRYLVAMDIEATCESEINDVNYQHETIELPAVLVDCDTFTIIDKFRTYVKPEINPKISEFCTNLTHISQADVDAAPTFPEAWSRLLEWMSRHGMMGTDPEASFAVVTDGPNDVQHFLQRSFLQYNMVIPHEFRHFINVKKIFEQRIETLIKGDGRTSIAKMCQRLGIEMEGMAHEGIMDAINVAQIAIALVLNNNCDLYINQKIVRKRNRPLRLPPPVTKEELKSLDERVSHHRNNQKANSSNAASSRLPFELKTVNKEEFNTEAYWDCESCDDRQT</sequence>
<evidence type="ECO:0000256" key="3">
    <source>
        <dbReference type="ARBA" id="ARBA00022839"/>
    </source>
</evidence>
<evidence type="ECO:0000313" key="5">
    <source>
        <dbReference type="EMBL" id="GMT25223.1"/>
    </source>
</evidence>
<dbReference type="Gene3D" id="3.30.420.10">
    <property type="entry name" value="Ribonuclease H-like superfamily/Ribonuclease H"/>
    <property type="match status" value="1"/>
</dbReference>
<dbReference type="AlphaFoldDB" id="A0AAV5W3G7"/>
<evidence type="ECO:0000259" key="4">
    <source>
        <dbReference type="SMART" id="SM00479"/>
    </source>
</evidence>
<dbReference type="Gene3D" id="1.10.720.30">
    <property type="entry name" value="SAP domain"/>
    <property type="match status" value="1"/>
</dbReference>
<keyword evidence="6" id="KW-1185">Reference proteome</keyword>
<dbReference type="InterPro" id="IPR036361">
    <property type="entry name" value="SAP_dom_sf"/>
</dbReference>